<reference evidence="8 10" key="2">
    <citation type="submission" date="2019-11" db="EMBL/GenBank/DDBJ databases">
        <title>Streptococcis sp. isolated from the respiratory tract of Marmot.</title>
        <authorList>
            <person name="Zhang G."/>
        </authorList>
    </citation>
    <scope>NUCLEOTIDE SEQUENCE [LARGE SCALE GENOMIC DNA]</scope>
    <source>
        <strain evidence="8">Zg-86</strain>
        <strain evidence="10">zg-86</strain>
    </source>
</reference>
<dbReference type="GO" id="GO:0009089">
    <property type="term" value="P:lysine biosynthetic process via diaminopimelate"/>
    <property type="evidence" value="ECO:0007669"/>
    <property type="project" value="UniProtKB-UniRule"/>
</dbReference>
<dbReference type="RefSeq" id="WP_154607561.1">
    <property type="nucleotide sequence ID" value="NZ_CP072115.1"/>
</dbReference>
<feature type="binding site" evidence="6">
    <location>
        <position position="94"/>
    </location>
    <ligand>
        <name>Mn(2+)</name>
        <dbReference type="ChEBI" id="CHEBI:29035"/>
        <label>2</label>
    </ligand>
</feature>
<comment type="caution">
    <text evidence="9">The sequence shown here is derived from an EMBL/GenBank/DDBJ whole genome shotgun (WGS) entry which is preliminary data.</text>
</comment>
<dbReference type="InterPro" id="IPR023905">
    <property type="entry name" value="AcetylDAP_deacetylase"/>
</dbReference>
<protein>
    <recommendedName>
        <fullName evidence="5">N-acetyldiaminopimelate deacetylase</fullName>
        <ecNumber evidence="5">3.5.1.47</ecNumber>
    </recommendedName>
</protein>
<dbReference type="PIRSF" id="PIRSF005962">
    <property type="entry name" value="Pept_M20D_amidohydro"/>
    <property type="match status" value="1"/>
</dbReference>
<dbReference type="Pfam" id="PF01546">
    <property type="entry name" value="Peptidase_M20"/>
    <property type="match status" value="1"/>
</dbReference>
<feature type="domain" description="Peptidase M20 dimerisation" evidence="7">
    <location>
        <begin position="174"/>
        <end position="269"/>
    </location>
</feature>
<evidence type="ECO:0000313" key="11">
    <source>
        <dbReference type="Proteomes" id="UP000435423"/>
    </source>
</evidence>
<dbReference type="CDD" id="cd05670">
    <property type="entry name" value="M20_Acy1_YkuR-like"/>
    <property type="match status" value="1"/>
</dbReference>
<dbReference type="EC" id="3.5.1.47" evidence="5"/>
<dbReference type="SUPFAM" id="SSF55031">
    <property type="entry name" value="Bacterial exopeptidase dimerisation domain"/>
    <property type="match status" value="1"/>
</dbReference>
<dbReference type="InterPro" id="IPR036264">
    <property type="entry name" value="Bact_exopeptidase_dim_dom"/>
</dbReference>
<keyword evidence="3 5" id="KW-0220">Diaminopimelate biosynthesis</keyword>
<dbReference type="SUPFAM" id="SSF53187">
    <property type="entry name" value="Zn-dependent exopeptidases"/>
    <property type="match status" value="1"/>
</dbReference>
<dbReference type="InterPro" id="IPR017439">
    <property type="entry name" value="Amidohydrolase"/>
</dbReference>
<dbReference type="HAMAP" id="MF_01692">
    <property type="entry name" value="DapEL"/>
    <property type="match status" value="1"/>
</dbReference>
<reference evidence="9 11" key="1">
    <citation type="submission" date="2019-10" db="EMBL/GenBank/DDBJ databases">
        <title>Streptococcis sp, isolated from the respiratory tract of Marmot.</title>
        <authorList>
            <person name="Zhang G."/>
        </authorList>
    </citation>
    <scope>NUCLEOTIDE SEQUENCE [LARGE SCALE GENOMIC DNA]</scope>
    <source>
        <strain evidence="9">Zg-70</strain>
        <strain evidence="11">zg-70</strain>
    </source>
</reference>
<dbReference type="FunFam" id="3.30.70.360:FF:000001">
    <property type="entry name" value="N-acetyldiaminopimelate deacetylase"/>
    <property type="match status" value="1"/>
</dbReference>
<proteinExistence type="inferred from homology"/>
<evidence type="ECO:0000259" key="7">
    <source>
        <dbReference type="Pfam" id="PF07687"/>
    </source>
</evidence>
<evidence type="ECO:0000256" key="1">
    <source>
        <dbReference type="ARBA" id="ARBA00022605"/>
    </source>
</evidence>
<dbReference type="EMBL" id="WLCG01000001">
    <property type="protein sequence ID" value="MTB63518.1"/>
    <property type="molecule type" value="Genomic_DNA"/>
</dbReference>
<name>A0A6I4RD63_9STRE</name>
<dbReference type="InterPro" id="IPR011650">
    <property type="entry name" value="Peptidase_M20_dimer"/>
</dbReference>
<dbReference type="EMBL" id="WUBJ01000001">
    <property type="protein sequence ID" value="MWV55504.1"/>
    <property type="molecule type" value="Genomic_DNA"/>
</dbReference>
<feature type="binding site" evidence="6">
    <location>
        <position position="348"/>
    </location>
    <ligand>
        <name>Mn(2+)</name>
        <dbReference type="ChEBI" id="CHEBI:29035"/>
        <label>2</label>
    </ligand>
</feature>
<feature type="active site" evidence="5">
    <location>
        <position position="69"/>
    </location>
</feature>
<dbReference type="PANTHER" id="PTHR11014">
    <property type="entry name" value="PEPTIDASE M20 FAMILY MEMBER"/>
    <property type="match status" value="1"/>
</dbReference>
<organism evidence="9 11">
    <name type="scientific">Streptococcus zhangguiae</name>
    <dbReference type="NCBI Taxonomy" id="2664091"/>
    <lineage>
        <taxon>Bacteria</taxon>
        <taxon>Bacillati</taxon>
        <taxon>Bacillota</taxon>
        <taxon>Bacilli</taxon>
        <taxon>Lactobacillales</taxon>
        <taxon>Streptococcaceae</taxon>
        <taxon>Streptococcus</taxon>
    </lineage>
</organism>
<feature type="binding site" evidence="6">
    <location>
        <position position="96"/>
    </location>
    <ligand>
        <name>Mn(2+)</name>
        <dbReference type="ChEBI" id="CHEBI:29035"/>
        <label>2</label>
    </ligand>
</feature>
<comment type="cofactor">
    <cofactor evidence="6">
        <name>Mn(2+)</name>
        <dbReference type="ChEBI" id="CHEBI:29035"/>
    </cofactor>
    <text evidence="6">The Mn(2+) ion enhances activity.</text>
</comment>
<evidence type="ECO:0000313" key="9">
    <source>
        <dbReference type="EMBL" id="MWV55504.1"/>
    </source>
</evidence>
<dbReference type="InterPro" id="IPR002933">
    <property type="entry name" value="Peptidase_M20"/>
</dbReference>
<dbReference type="Proteomes" id="UP000435423">
    <property type="component" value="Unassembled WGS sequence"/>
</dbReference>
<sequence>MLDLIAIRRALHQIPEIGMEEFKTHAFLMETLATLLKDCSFAQIRTWETGILVYLTGTIGEKTIGWRTDIDGLPIVEETGLDFASTHDGRMHACGHDVHMTIALGVLEQMIAQQPRQNMLFLFQPAEENLAGGMLMYEAGAFGEWLPDEFYGLHVRPDLKVGQIATNRATLFAGTCEVKIRFIGRGGHAAFPHTANDALVAASYFITQVQSVVSRNVDPIEGAVVTFGSMHAGTTNNVIAETAFLHGTIRSLTQEMSLLVQKRVREVAQGIAASFGLEVEIELNQGGYLPVENNPQLAGELMTYFEAIPEVEVIDCPPAMTGEDFGYLLSKVPGVMFWLGVDTPYPLHNPRLSPKEEAIPFAVEHLVAFLRYKVEE</sequence>
<comment type="catalytic activity">
    <reaction evidence="5">
        <text>N-acetyl-(2S,6S)-2,6-diaminopimelate + H2O = (2S,6S)-2,6-diaminopimelate + acetate</text>
        <dbReference type="Rhea" id="RHEA:20405"/>
        <dbReference type="ChEBI" id="CHEBI:15377"/>
        <dbReference type="ChEBI" id="CHEBI:30089"/>
        <dbReference type="ChEBI" id="CHEBI:57609"/>
        <dbReference type="ChEBI" id="CHEBI:58767"/>
        <dbReference type="EC" id="3.5.1.47"/>
    </reaction>
</comment>
<keyword evidence="6" id="KW-0479">Metal-binding</keyword>
<comment type="pathway">
    <text evidence="5">Amino-acid biosynthesis; L-lysine biosynthesis via DAP pathway; LL-2,6-diaminopimelate from (S)-tetrahydrodipicolinate (acetylase route): step 3/3.</text>
</comment>
<evidence type="ECO:0000256" key="3">
    <source>
        <dbReference type="ARBA" id="ARBA00022915"/>
    </source>
</evidence>
<dbReference type="PANTHER" id="PTHR11014:SF98">
    <property type="entry name" value="N-ACETYLDIAMINOPIMELATE DEACETYLASE"/>
    <property type="match status" value="1"/>
</dbReference>
<keyword evidence="4 5" id="KW-0457">Lysine biosynthesis</keyword>
<dbReference type="GO" id="GO:0019877">
    <property type="term" value="P:diaminopimelate biosynthetic process"/>
    <property type="evidence" value="ECO:0007669"/>
    <property type="project" value="UniProtKB-UniRule"/>
</dbReference>
<evidence type="ECO:0000256" key="5">
    <source>
        <dbReference type="HAMAP-Rule" id="MF_01692"/>
    </source>
</evidence>
<feature type="binding site" evidence="6">
    <location>
        <position position="154"/>
    </location>
    <ligand>
        <name>Mn(2+)</name>
        <dbReference type="ChEBI" id="CHEBI:29035"/>
        <label>2</label>
    </ligand>
</feature>
<dbReference type="Gene3D" id="3.30.70.360">
    <property type="match status" value="1"/>
</dbReference>
<keyword evidence="1 5" id="KW-0028">Amino-acid biosynthesis</keyword>
<evidence type="ECO:0000256" key="6">
    <source>
        <dbReference type="PIRSR" id="PIRSR005962-1"/>
    </source>
</evidence>
<comment type="function">
    <text evidence="5">Catalyzes the conversion of N-acetyl-diaminopimelate to diaminopimelate and acetate.</text>
</comment>
<feature type="binding site" evidence="6">
    <location>
        <position position="128"/>
    </location>
    <ligand>
        <name>Mn(2+)</name>
        <dbReference type="ChEBI" id="CHEBI:29035"/>
        <label>2</label>
    </ligand>
</feature>
<dbReference type="AlphaFoldDB" id="A0A6I4RD63"/>
<evidence type="ECO:0000256" key="4">
    <source>
        <dbReference type="ARBA" id="ARBA00023154"/>
    </source>
</evidence>
<keyword evidence="6" id="KW-0464">Manganese</keyword>
<accession>A0A6I4RD63</accession>
<dbReference type="GO" id="GO:0050118">
    <property type="term" value="F:N-acetyldiaminopimelate deacetylase activity"/>
    <property type="evidence" value="ECO:0007669"/>
    <property type="project" value="UniProtKB-UniRule"/>
</dbReference>
<dbReference type="NCBIfam" id="TIGR01891">
    <property type="entry name" value="amidohydrolases"/>
    <property type="match status" value="1"/>
</dbReference>
<evidence type="ECO:0000313" key="10">
    <source>
        <dbReference type="Proteomes" id="UP000435060"/>
    </source>
</evidence>
<dbReference type="Pfam" id="PF07687">
    <property type="entry name" value="M20_dimer"/>
    <property type="match status" value="1"/>
</dbReference>
<comment type="similarity">
    <text evidence="5">Belongs to the peptidase M20A family. N-acetyldiaminopimelate deacetylase subfamily.</text>
</comment>
<evidence type="ECO:0000313" key="8">
    <source>
        <dbReference type="EMBL" id="MTB63518.1"/>
    </source>
</evidence>
<feature type="active site" description="Proton acceptor" evidence="5">
    <location>
        <position position="128"/>
    </location>
</feature>
<dbReference type="Gene3D" id="3.40.630.10">
    <property type="entry name" value="Zn peptidases"/>
    <property type="match status" value="1"/>
</dbReference>
<keyword evidence="10" id="KW-1185">Reference proteome</keyword>
<dbReference type="Proteomes" id="UP000435060">
    <property type="component" value="Unassembled WGS sequence"/>
</dbReference>
<keyword evidence="2 5" id="KW-0378">Hydrolase</keyword>
<dbReference type="UniPathway" id="UPA00034">
    <property type="reaction ID" value="UER00024"/>
</dbReference>
<gene>
    <name evidence="8" type="ORF">GGG87_00645</name>
    <name evidence="9" type="ORF">GGH11_00640</name>
</gene>
<evidence type="ECO:0000256" key="2">
    <source>
        <dbReference type="ARBA" id="ARBA00022801"/>
    </source>
</evidence>
<dbReference type="GO" id="GO:0046872">
    <property type="term" value="F:metal ion binding"/>
    <property type="evidence" value="ECO:0007669"/>
    <property type="project" value="UniProtKB-KW"/>
</dbReference>